<evidence type="ECO:0000313" key="2">
    <source>
        <dbReference type="Proteomes" id="UP000295530"/>
    </source>
</evidence>
<reference evidence="1 2" key="1">
    <citation type="submission" date="2019-03" db="EMBL/GenBank/DDBJ databases">
        <title>Genomic analyses of the natural microbiome of Caenorhabditis elegans.</title>
        <authorList>
            <person name="Samuel B."/>
        </authorList>
    </citation>
    <scope>NUCLEOTIDE SEQUENCE [LARGE SCALE GENOMIC DNA]</scope>
    <source>
        <strain evidence="1 2">BIGb0156</strain>
    </source>
</reference>
<dbReference type="AlphaFoldDB" id="A0A4R6E1L5"/>
<keyword evidence="2" id="KW-1185">Reference proteome</keyword>
<gene>
    <name evidence="1" type="ORF">EC847_11754</name>
</gene>
<organism evidence="1 2">
    <name type="scientific">Scandinavium goeteborgense</name>
    <dbReference type="NCBI Taxonomy" id="1851514"/>
    <lineage>
        <taxon>Bacteria</taxon>
        <taxon>Pseudomonadati</taxon>
        <taxon>Pseudomonadota</taxon>
        <taxon>Gammaproteobacteria</taxon>
        <taxon>Enterobacterales</taxon>
        <taxon>Enterobacteriaceae</taxon>
        <taxon>Scandinavium</taxon>
    </lineage>
</organism>
<dbReference type="EMBL" id="SNVX01000017">
    <property type="protein sequence ID" value="TDN51583.1"/>
    <property type="molecule type" value="Genomic_DNA"/>
</dbReference>
<evidence type="ECO:0000313" key="1">
    <source>
        <dbReference type="EMBL" id="TDN51583.1"/>
    </source>
</evidence>
<comment type="caution">
    <text evidence="1">The sequence shown here is derived from an EMBL/GenBank/DDBJ whole genome shotgun (WGS) entry which is preliminary data.</text>
</comment>
<accession>A0A4R6E1L5</accession>
<name>A0A4R6E1L5_SCAGO</name>
<sequence length="129" mass="15246">MRVKCLSNRMTLEQSQHLGVAQGIDFEYPFEIGGEYVVLGISSKSGCNESVMFLMPYFYALLAPSCLFEIIDERPSQYWRIKKRNGYDIELWPEEFYGDYFFDDLTDRAEDAVKIYDNIVKKIEQEFEY</sequence>
<proteinExistence type="predicted"/>
<protein>
    <submittedName>
        <fullName evidence="1">Uncharacterized protein</fullName>
    </submittedName>
</protein>
<dbReference type="Proteomes" id="UP000295530">
    <property type="component" value="Unassembled WGS sequence"/>
</dbReference>